<gene>
    <name evidence="2" type="ORF">SAMN02746041_03232</name>
</gene>
<evidence type="ECO:0000313" key="3">
    <source>
        <dbReference type="Proteomes" id="UP000192783"/>
    </source>
</evidence>
<dbReference type="EMBL" id="FWXF01000031">
    <property type="protein sequence ID" value="SMC28319.1"/>
    <property type="molecule type" value="Genomic_DNA"/>
</dbReference>
<dbReference type="Proteomes" id="UP000192783">
    <property type="component" value="Unassembled WGS sequence"/>
</dbReference>
<dbReference type="STRING" id="1121390.SAMN02746041_03232"/>
<protein>
    <submittedName>
        <fullName evidence="2">Conjugal transfer pilus assembly protein TraW</fullName>
    </submittedName>
</protein>
<dbReference type="OrthoDB" id="6625590at2"/>
<sequence>MNRKLLVLVLLCSSLLVSAYCSAGPAGEPDPRAFLDAWQNADNVPPLNAPLPMDKIRTIVFISLGMPKPALSGLLEQGSERSDVLFVLRGWQPPDITSLYAQVYRLMPVGRPANVVINPVWFREYEIDAVPVFLSKTDDGHWYRVSGEIAIEGAEKMVRNGRAARTTDPVGPLYPVSEPDILALIEERIKTFDWETMVQKARSRAEDKLRGEFVRLPKAHAASVHYYDPSIRVTEDVVAPDGTLLAAKGTVINPFDYVALSNSYIVFDPHDSDQVEVVRQRITDTPTITLLATQDLYKANELFPRMRVYPCMPLIATRLGIKAVPAIVRQQGRRLEVTYVPVR</sequence>
<dbReference type="Pfam" id="PF09673">
    <property type="entry name" value="TrbC_Ftype"/>
    <property type="match status" value="1"/>
</dbReference>
<evidence type="ECO:0000256" key="1">
    <source>
        <dbReference type="SAM" id="SignalP"/>
    </source>
</evidence>
<dbReference type="RefSeq" id="WP_084059110.1">
    <property type="nucleotide sequence ID" value="NZ_FWXF01000031.1"/>
</dbReference>
<dbReference type="InterPro" id="IPR019106">
    <property type="entry name" value="T4SS_TrbC"/>
</dbReference>
<feature type="signal peptide" evidence="1">
    <location>
        <begin position="1"/>
        <end position="23"/>
    </location>
</feature>
<keyword evidence="1" id="KW-0732">Signal</keyword>
<name>A0A1W1XWH4_9BACT</name>
<accession>A0A1W1XWH4</accession>
<dbReference type="AlphaFoldDB" id="A0A1W1XWH4"/>
<feature type="chain" id="PRO_5012890430" evidence="1">
    <location>
        <begin position="24"/>
        <end position="343"/>
    </location>
</feature>
<evidence type="ECO:0000313" key="2">
    <source>
        <dbReference type="EMBL" id="SMC28319.1"/>
    </source>
</evidence>
<keyword evidence="3" id="KW-1185">Reference proteome</keyword>
<proteinExistence type="predicted"/>
<reference evidence="2 3" key="1">
    <citation type="submission" date="2017-04" db="EMBL/GenBank/DDBJ databases">
        <authorList>
            <person name="Afonso C.L."/>
            <person name="Miller P.J."/>
            <person name="Scott M.A."/>
            <person name="Spackman E."/>
            <person name="Goraichik I."/>
            <person name="Dimitrov K.M."/>
            <person name="Suarez D.L."/>
            <person name="Swayne D.E."/>
        </authorList>
    </citation>
    <scope>NUCLEOTIDE SEQUENCE [LARGE SCALE GENOMIC DNA]</scope>
    <source>
        <strain evidence="2 3">DSM 13146</strain>
    </source>
</reference>
<organism evidence="2 3">
    <name type="scientific">Desulfacinum hydrothermale DSM 13146</name>
    <dbReference type="NCBI Taxonomy" id="1121390"/>
    <lineage>
        <taxon>Bacteria</taxon>
        <taxon>Pseudomonadati</taxon>
        <taxon>Thermodesulfobacteriota</taxon>
        <taxon>Syntrophobacteria</taxon>
        <taxon>Syntrophobacterales</taxon>
        <taxon>Syntrophobacteraceae</taxon>
        <taxon>Desulfacinum</taxon>
    </lineage>
</organism>